<proteinExistence type="predicted"/>
<keyword evidence="1" id="KW-0732">Signal</keyword>
<name>A0A0S4KJG4_BODSA</name>
<accession>A0A0S4KJG4</accession>
<evidence type="ECO:0000256" key="1">
    <source>
        <dbReference type="SAM" id="SignalP"/>
    </source>
</evidence>
<reference evidence="3" key="1">
    <citation type="submission" date="2015-09" db="EMBL/GenBank/DDBJ databases">
        <authorList>
            <consortium name="Pathogen Informatics"/>
        </authorList>
    </citation>
    <scope>NUCLEOTIDE SEQUENCE [LARGE SCALE GENOMIC DNA]</scope>
    <source>
        <strain evidence="3">Lake Konstanz</strain>
    </source>
</reference>
<evidence type="ECO:0000313" key="2">
    <source>
        <dbReference type="EMBL" id="CUI15129.1"/>
    </source>
</evidence>
<dbReference type="VEuPathDB" id="TriTrypDB:BSAL_27280"/>
<protein>
    <submittedName>
        <fullName evidence="2">Membrane-associated protein, putative</fullName>
    </submittedName>
</protein>
<sequence>MRHSLIGLVLVLCVLFATVTAMSSGDVCDRPGELRRRHSCVAVRHTKADACCWLKEDGTHGQLPYTCCGTGWKAEGCESLIDHICSTHPDDM</sequence>
<keyword evidence="3" id="KW-1185">Reference proteome</keyword>
<dbReference type="AlphaFoldDB" id="A0A0S4KJG4"/>
<evidence type="ECO:0000313" key="3">
    <source>
        <dbReference type="Proteomes" id="UP000051952"/>
    </source>
</evidence>
<dbReference type="Proteomes" id="UP000051952">
    <property type="component" value="Unassembled WGS sequence"/>
</dbReference>
<dbReference type="EMBL" id="CYKH01001840">
    <property type="protein sequence ID" value="CUI15129.1"/>
    <property type="molecule type" value="Genomic_DNA"/>
</dbReference>
<feature type="signal peptide" evidence="1">
    <location>
        <begin position="1"/>
        <end position="21"/>
    </location>
</feature>
<feature type="chain" id="PRO_5006623433" evidence="1">
    <location>
        <begin position="22"/>
        <end position="92"/>
    </location>
</feature>
<organism evidence="2 3">
    <name type="scientific">Bodo saltans</name>
    <name type="common">Flagellated protozoan</name>
    <dbReference type="NCBI Taxonomy" id="75058"/>
    <lineage>
        <taxon>Eukaryota</taxon>
        <taxon>Discoba</taxon>
        <taxon>Euglenozoa</taxon>
        <taxon>Kinetoplastea</taxon>
        <taxon>Metakinetoplastina</taxon>
        <taxon>Eubodonida</taxon>
        <taxon>Bodonidae</taxon>
        <taxon>Bodo</taxon>
    </lineage>
</organism>
<gene>
    <name evidence="2" type="ORF">BSAL_27280</name>
</gene>